<evidence type="ECO:0000313" key="2">
    <source>
        <dbReference type="EMBL" id="CAH1993398.1"/>
    </source>
</evidence>
<evidence type="ECO:0000256" key="1">
    <source>
        <dbReference type="SAM" id="MobiDB-lite"/>
    </source>
</evidence>
<evidence type="ECO:0000313" key="3">
    <source>
        <dbReference type="Proteomes" id="UP001152888"/>
    </source>
</evidence>
<feature type="compositionally biased region" description="Low complexity" evidence="1">
    <location>
        <begin position="154"/>
        <end position="172"/>
    </location>
</feature>
<feature type="compositionally biased region" description="Gly residues" evidence="1">
    <location>
        <begin position="1"/>
        <end position="10"/>
    </location>
</feature>
<keyword evidence="3" id="KW-1185">Reference proteome</keyword>
<feature type="region of interest" description="Disordered" evidence="1">
    <location>
        <begin position="192"/>
        <end position="297"/>
    </location>
</feature>
<protein>
    <submittedName>
        <fullName evidence="2">Uncharacterized protein</fullName>
    </submittedName>
</protein>
<dbReference type="Proteomes" id="UP001152888">
    <property type="component" value="Unassembled WGS sequence"/>
</dbReference>
<gene>
    <name evidence="2" type="ORF">ACAOBT_LOCUS21481</name>
</gene>
<feature type="region of interest" description="Disordered" evidence="1">
    <location>
        <begin position="154"/>
        <end position="174"/>
    </location>
</feature>
<sequence length="396" mass="43223">MKTSNGGGDSSIGRFSRSSSTRSARKVVTLPKSSYSTPAAANMTPAPRSPSLNCPPSPKGSPKVGPIGSPKACGGLRSPKVSLSSPSQTERAVFDFGREEAPLKSPKKFDYTDDDTGCRDNTIAGSSDCETYNFALASPPKSSKVYNRRMYQSIKSDSVSSTKSSLEYSSTTKHPTGYQDIEYKICHSLDSDSQTTSSYRYSTTTSTSSRHSSFKEKKKPKCNIRTNPGYDEKYSSSKSINESGRSERGETSLQKCRCRKSTSDLTEMTSDDCDAGQTATTSLSRPSSPRRKGSVKGGLAYLASRRGSRDSLASNVSNEDIGPLNNFQNTARGRQRRTSNFLELPGKWRCLAFIPSGSSCDENTKYNLLFNLWQIYNRCDWTIAFCGDSSPAAKFD</sequence>
<name>A0A9P0LER9_ACAOB</name>
<dbReference type="AlphaFoldDB" id="A0A9P0LER9"/>
<accession>A0A9P0LER9</accession>
<feature type="region of interest" description="Disordered" evidence="1">
    <location>
        <begin position="310"/>
        <end position="332"/>
    </location>
</feature>
<proteinExistence type="predicted"/>
<feature type="compositionally biased region" description="Low complexity" evidence="1">
    <location>
        <begin position="60"/>
        <end position="71"/>
    </location>
</feature>
<feature type="compositionally biased region" description="Low complexity" evidence="1">
    <location>
        <begin position="11"/>
        <end position="22"/>
    </location>
</feature>
<comment type="caution">
    <text evidence="2">The sequence shown here is derived from an EMBL/GenBank/DDBJ whole genome shotgun (WGS) entry which is preliminary data.</text>
</comment>
<dbReference type="EMBL" id="CAKOFQ010007171">
    <property type="protein sequence ID" value="CAH1993398.1"/>
    <property type="molecule type" value="Genomic_DNA"/>
</dbReference>
<reference evidence="2" key="1">
    <citation type="submission" date="2022-03" db="EMBL/GenBank/DDBJ databases">
        <authorList>
            <person name="Sayadi A."/>
        </authorList>
    </citation>
    <scope>NUCLEOTIDE SEQUENCE</scope>
</reference>
<feature type="region of interest" description="Disordered" evidence="1">
    <location>
        <begin position="1"/>
        <end position="89"/>
    </location>
</feature>
<dbReference type="OrthoDB" id="5239715at2759"/>
<organism evidence="2 3">
    <name type="scientific">Acanthoscelides obtectus</name>
    <name type="common">Bean weevil</name>
    <name type="synonym">Bruchus obtectus</name>
    <dbReference type="NCBI Taxonomy" id="200917"/>
    <lineage>
        <taxon>Eukaryota</taxon>
        <taxon>Metazoa</taxon>
        <taxon>Ecdysozoa</taxon>
        <taxon>Arthropoda</taxon>
        <taxon>Hexapoda</taxon>
        <taxon>Insecta</taxon>
        <taxon>Pterygota</taxon>
        <taxon>Neoptera</taxon>
        <taxon>Endopterygota</taxon>
        <taxon>Coleoptera</taxon>
        <taxon>Polyphaga</taxon>
        <taxon>Cucujiformia</taxon>
        <taxon>Chrysomeloidea</taxon>
        <taxon>Chrysomelidae</taxon>
        <taxon>Bruchinae</taxon>
        <taxon>Bruchini</taxon>
        <taxon>Acanthoscelides</taxon>
    </lineage>
</organism>
<feature type="compositionally biased region" description="Low complexity" evidence="1">
    <location>
        <begin position="192"/>
        <end position="211"/>
    </location>
</feature>